<comment type="caution">
    <text evidence="1">The sequence shown here is derived from an EMBL/GenBank/DDBJ whole genome shotgun (WGS) entry which is preliminary data.</text>
</comment>
<proteinExistence type="predicted"/>
<gene>
    <name evidence="1" type="ORF">LCGC14_2342200</name>
</gene>
<dbReference type="AlphaFoldDB" id="A0A0F9EPF8"/>
<sequence length="112" mass="12808">MKEEKPQIPMEEEMIQKCIDPITGRDITAEHINQRLKELEIVANNIIKNAIEEYKKNPSQKKPIYEKNYWDIHKKLGVGSIGPATAAAGPLMYSKMDELANNLEISIEERIS</sequence>
<protein>
    <submittedName>
        <fullName evidence="1">Uncharacterized protein</fullName>
    </submittedName>
</protein>
<accession>A0A0F9EPF8</accession>
<reference evidence="1" key="1">
    <citation type="journal article" date="2015" name="Nature">
        <title>Complex archaea that bridge the gap between prokaryotes and eukaryotes.</title>
        <authorList>
            <person name="Spang A."/>
            <person name="Saw J.H."/>
            <person name="Jorgensen S.L."/>
            <person name="Zaremba-Niedzwiedzka K."/>
            <person name="Martijn J."/>
            <person name="Lind A.E."/>
            <person name="van Eijk R."/>
            <person name="Schleper C."/>
            <person name="Guy L."/>
            <person name="Ettema T.J."/>
        </authorList>
    </citation>
    <scope>NUCLEOTIDE SEQUENCE</scope>
</reference>
<organism evidence="1">
    <name type="scientific">marine sediment metagenome</name>
    <dbReference type="NCBI Taxonomy" id="412755"/>
    <lineage>
        <taxon>unclassified sequences</taxon>
        <taxon>metagenomes</taxon>
        <taxon>ecological metagenomes</taxon>
    </lineage>
</organism>
<dbReference type="EMBL" id="LAZR01033912">
    <property type="protein sequence ID" value="KKL46775.1"/>
    <property type="molecule type" value="Genomic_DNA"/>
</dbReference>
<name>A0A0F9EPF8_9ZZZZ</name>
<evidence type="ECO:0000313" key="1">
    <source>
        <dbReference type="EMBL" id="KKL46775.1"/>
    </source>
</evidence>